<sequence length="214" mass="23465">MLGIFNKALVQPPRELNSPALLSSSVKPKLSQEILEDFLSQSGNAFSVSFGNATALAYFPPKKPYSIDQRFFCTVDDIYCIFLGSLNNLSSLLKQYGLSKGSDEAMLVIEELIRSSKSWMEILADGSVVVSDDIEVIKASCGKSFAPFPTGCMVHSKRGLMSFEHPTRGMKAMHRVDSEGVMCRANFKVDVQSTDHGMPRVSSGDNWALRGSHS</sequence>
<proteinExistence type="predicted"/>
<accession>A0A6A1WC87</accession>
<feature type="region of interest" description="Disordered" evidence="1">
    <location>
        <begin position="194"/>
        <end position="214"/>
    </location>
</feature>
<name>A0A6A1WC87_9ROSI</name>
<gene>
    <name evidence="3" type="ORF">CJ030_MR2G008669</name>
</gene>
<keyword evidence="4" id="KW-1185">Reference proteome</keyword>
<evidence type="ECO:0000313" key="4">
    <source>
        <dbReference type="Proteomes" id="UP000516437"/>
    </source>
</evidence>
<feature type="domain" description="DUF3700" evidence="2">
    <location>
        <begin position="2"/>
        <end position="189"/>
    </location>
</feature>
<dbReference type="Proteomes" id="UP000516437">
    <property type="component" value="Chromosome 2"/>
</dbReference>
<reference evidence="3 4" key="1">
    <citation type="journal article" date="2019" name="Plant Biotechnol. J.">
        <title>The red bayberry genome and genetic basis of sex determination.</title>
        <authorList>
            <person name="Jia H.M."/>
            <person name="Jia H.J."/>
            <person name="Cai Q.L."/>
            <person name="Wang Y."/>
            <person name="Zhao H.B."/>
            <person name="Yang W.F."/>
            <person name="Wang G.Y."/>
            <person name="Li Y.H."/>
            <person name="Zhan D.L."/>
            <person name="Shen Y.T."/>
            <person name="Niu Q.F."/>
            <person name="Chang L."/>
            <person name="Qiu J."/>
            <person name="Zhao L."/>
            <person name="Xie H.B."/>
            <person name="Fu W.Y."/>
            <person name="Jin J."/>
            <person name="Li X.W."/>
            <person name="Jiao Y."/>
            <person name="Zhou C.C."/>
            <person name="Tu T."/>
            <person name="Chai C.Y."/>
            <person name="Gao J.L."/>
            <person name="Fan L.J."/>
            <person name="van de Weg E."/>
            <person name="Wang J.Y."/>
            <person name="Gao Z.S."/>
        </authorList>
    </citation>
    <scope>NUCLEOTIDE SEQUENCE [LARGE SCALE GENOMIC DNA]</scope>
    <source>
        <tissue evidence="3">Leaves</tissue>
    </source>
</reference>
<dbReference type="InterPro" id="IPR044828">
    <property type="entry name" value="TSJT1-like"/>
</dbReference>
<dbReference type="OrthoDB" id="2019121at2759"/>
<dbReference type="InterPro" id="IPR024286">
    <property type="entry name" value="DUF3700"/>
</dbReference>
<evidence type="ECO:0000256" key="1">
    <source>
        <dbReference type="SAM" id="MobiDB-lite"/>
    </source>
</evidence>
<organism evidence="3 4">
    <name type="scientific">Morella rubra</name>
    <name type="common">Chinese bayberry</name>
    <dbReference type="NCBI Taxonomy" id="262757"/>
    <lineage>
        <taxon>Eukaryota</taxon>
        <taxon>Viridiplantae</taxon>
        <taxon>Streptophyta</taxon>
        <taxon>Embryophyta</taxon>
        <taxon>Tracheophyta</taxon>
        <taxon>Spermatophyta</taxon>
        <taxon>Magnoliopsida</taxon>
        <taxon>eudicotyledons</taxon>
        <taxon>Gunneridae</taxon>
        <taxon>Pentapetalae</taxon>
        <taxon>rosids</taxon>
        <taxon>fabids</taxon>
        <taxon>Fagales</taxon>
        <taxon>Myricaceae</taxon>
        <taxon>Morella</taxon>
    </lineage>
</organism>
<dbReference type="AlphaFoldDB" id="A0A6A1WC87"/>
<protein>
    <submittedName>
        <fullName evidence="3">Stem-specific protein TSJT1</fullName>
    </submittedName>
</protein>
<dbReference type="PANTHER" id="PTHR45952:SF6">
    <property type="entry name" value="STEM-SPECIFIC PROTEIN TSJT1-LIKE"/>
    <property type="match status" value="1"/>
</dbReference>
<comment type="caution">
    <text evidence="3">The sequence shown here is derived from an EMBL/GenBank/DDBJ whole genome shotgun (WGS) entry which is preliminary data.</text>
</comment>
<evidence type="ECO:0000313" key="3">
    <source>
        <dbReference type="EMBL" id="KAB1221926.1"/>
    </source>
</evidence>
<dbReference type="PANTHER" id="PTHR45952">
    <property type="entry name" value="ALUMINUM INDUCED PROTEIN WITH YGL AND LRDR MOTIFS"/>
    <property type="match status" value="1"/>
</dbReference>
<dbReference type="SMART" id="SM01172">
    <property type="entry name" value="DUF3700"/>
    <property type="match status" value="1"/>
</dbReference>
<evidence type="ECO:0000259" key="2">
    <source>
        <dbReference type="SMART" id="SM01172"/>
    </source>
</evidence>
<dbReference type="EMBL" id="RXIC02000020">
    <property type="protein sequence ID" value="KAB1221926.1"/>
    <property type="molecule type" value="Genomic_DNA"/>
</dbReference>
<dbReference type="Pfam" id="PF12481">
    <property type="entry name" value="DUF3700"/>
    <property type="match status" value="2"/>
</dbReference>